<dbReference type="SMART" id="SM00271">
    <property type="entry name" value="DnaJ"/>
    <property type="match status" value="1"/>
</dbReference>
<protein>
    <recommendedName>
        <fullName evidence="11">J domain-containing protein</fullName>
    </recommendedName>
</protein>
<dbReference type="Gene3D" id="2.10.230.10">
    <property type="entry name" value="Heat shock protein DnaJ, cysteine-rich domain"/>
    <property type="match status" value="1"/>
</dbReference>
<evidence type="ECO:0000259" key="8">
    <source>
        <dbReference type="PROSITE" id="PS51188"/>
    </source>
</evidence>
<dbReference type="SUPFAM" id="SSF57938">
    <property type="entry name" value="DnaJ/Hsp40 cysteine-rich domain"/>
    <property type="match status" value="1"/>
</dbReference>
<dbReference type="InterPro" id="IPR002939">
    <property type="entry name" value="DnaJ_C"/>
</dbReference>
<evidence type="ECO:0008006" key="11">
    <source>
        <dbReference type="Google" id="ProtNLM"/>
    </source>
</evidence>
<evidence type="ECO:0000259" key="7">
    <source>
        <dbReference type="PROSITE" id="PS50076"/>
    </source>
</evidence>
<gene>
    <name evidence="9" type="ORF">CANINC_000049</name>
</gene>
<evidence type="ECO:0000256" key="5">
    <source>
        <dbReference type="ARBA" id="ARBA00023186"/>
    </source>
</evidence>
<dbReference type="SUPFAM" id="SSF46565">
    <property type="entry name" value="Chaperone J-domain"/>
    <property type="match status" value="1"/>
</dbReference>
<dbReference type="InterPro" id="IPR036410">
    <property type="entry name" value="HSP_DnaJ_Cys-rich_dom_sf"/>
</dbReference>
<dbReference type="SUPFAM" id="SSF49493">
    <property type="entry name" value="HSP40/DnaJ peptide-binding domain"/>
    <property type="match status" value="2"/>
</dbReference>
<accession>A0A4T0X735</accession>
<evidence type="ECO:0000313" key="9">
    <source>
        <dbReference type="EMBL" id="TID31338.1"/>
    </source>
</evidence>
<evidence type="ECO:0000256" key="2">
    <source>
        <dbReference type="ARBA" id="ARBA00022737"/>
    </source>
</evidence>
<keyword evidence="10" id="KW-1185">Reference proteome</keyword>
<dbReference type="PANTHER" id="PTHR43888">
    <property type="entry name" value="DNAJ-LIKE-2, ISOFORM A-RELATED"/>
    <property type="match status" value="1"/>
</dbReference>
<dbReference type="STRING" id="52247.A0A4T0X735"/>
<dbReference type="GO" id="GO:0008270">
    <property type="term" value="F:zinc ion binding"/>
    <property type="evidence" value="ECO:0007669"/>
    <property type="project" value="UniProtKB-KW"/>
</dbReference>
<dbReference type="Gene3D" id="1.10.287.110">
    <property type="entry name" value="DnaJ domain"/>
    <property type="match status" value="1"/>
</dbReference>
<dbReference type="EMBL" id="SELW01000012">
    <property type="protein sequence ID" value="TID31338.1"/>
    <property type="molecule type" value="Genomic_DNA"/>
</dbReference>
<dbReference type="Gene3D" id="2.60.260.20">
    <property type="entry name" value="Urease metallochaperone UreE, N-terminal domain"/>
    <property type="match status" value="2"/>
</dbReference>
<dbReference type="InterPro" id="IPR008971">
    <property type="entry name" value="HSP40/DnaJ_pept-bd"/>
</dbReference>
<feature type="domain" description="J" evidence="7">
    <location>
        <begin position="4"/>
        <end position="71"/>
    </location>
</feature>
<keyword evidence="3 6" id="KW-0863">Zinc-finger</keyword>
<dbReference type="InterPro" id="IPR018253">
    <property type="entry name" value="DnaJ_domain_CS"/>
</dbReference>
<name>A0A4T0X735_9ASCO</name>
<dbReference type="InterPro" id="IPR036869">
    <property type="entry name" value="J_dom_sf"/>
</dbReference>
<dbReference type="GO" id="GO:0030544">
    <property type="term" value="F:Hsp70 protein binding"/>
    <property type="evidence" value="ECO:0007669"/>
    <property type="project" value="InterPro"/>
</dbReference>
<dbReference type="GO" id="GO:0006457">
    <property type="term" value="P:protein folding"/>
    <property type="evidence" value="ECO:0007669"/>
    <property type="project" value="InterPro"/>
</dbReference>
<dbReference type="Pfam" id="PF00226">
    <property type="entry name" value="DnaJ"/>
    <property type="match status" value="1"/>
</dbReference>
<dbReference type="PROSITE" id="PS50076">
    <property type="entry name" value="DNAJ_2"/>
    <property type="match status" value="1"/>
</dbReference>
<dbReference type="InterPro" id="IPR001623">
    <property type="entry name" value="DnaJ_domain"/>
</dbReference>
<dbReference type="PRINTS" id="PR00625">
    <property type="entry name" value="JDOMAIN"/>
</dbReference>
<dbReference type="InterPro" id="IPR044713">
    <property type="entry name" value="DNJA1/2-like"/>
</dbReference>
<dbReference type="FunFam" id="2.60.260.20:FF:000003">
    <property type="entry name" value="DnaJ subfamily A member 2"/>
    <property type="match status" value="1"/>
</dbReference>
<dbReference type="PROSITE" id="PS51188">
    <property type="entry name" value="ZF_CR"/>
    <property type="match status" value="1"/>
</dbReference>
<evidence type="ECO:0000256" key="1">
    <source>
        <dbReference type="ARBA" id="ARBA00022723"/>
    </source>
</evidence>
<proteinExistence type="predicted"/>
<dbReference type="PROSITE" id="PS00636">
    <property type="entry name" value="DNAJ_1"/>
    <property type="match status" value="1"/>
</dbReference>
<keyword evidence="4 6" id="KW-0862">Zinc</keyword>
<reference evidence="9 10" key="1">
    <citation type="journal article" date="2019" name="Front. Genet.">
        <title>Whole-Genome Sequencing of the Opportunistic Yeast Pathogen Candida inconspicua Uncovers Its Hybrid Origin.</title>
        <authorList>
            <person name="Mixao V."/>
            <person name="Hansen A.P."/>
            <person name="Saus E."/>
            <person name="Boekhout T."/>
            <person name="Lass-Florl C."/>
            <person name="Gabaldon T."/>
        </authorList>
    </citation>
    <scope>NUCLEOTIDE SEQUENCE [LARGE SCALE GENOMIC DNA]</scope>
    <source>
        <strain evidence="9 10">CBS 180</strain>
    </source>
</reference>
<dbReference type="Proteomes" id="UP000307173">
    <property type="component" value="Unassembled WGS sequence"/>
</dbReference>
<dbReference type="GO" id="GO:0051082">
    <property type="term" value="F:unfolded protein binding"/>
    <property type="evidence" value="ECO:0007669"/>
    <property type="project" value="InterPro"/>
</dbReference>
<dbReference type="AlphaFoldDB" id="A0A4T0X735"/>
<dbReference type="CDD" id="cd10719">
    <property type="entry name" value="DnaJ_zf"/>
    <property type="match status" value="1"/>
</dbReference>
<evidence type="ECO:0000313" key="10">
    <source>
        <dbReference type="Proteomes" id="UP000307173"/>
    </source>
</evidence>
<dbReference type="Pfam" id="PF01556">
    <property type="entry name" value="DnaJ_C"/>
    <property type="match status" value="1"/>
</dbReference>
<dbReference type="CDD" id="cd06257">
    <property type="entry name" value="DnaJ"/>
    <property type="match status" value="1"/>
</dbReference>
<feature type="domain" description="CR-type" evidence="8">
    <location>
        <begin position="145"/>
        <end position="232"/>
    </location>
</feature>
<dbReference type="OrthoDB" id="550424at2759"/>
<organism evidence="9 10">
    <name type="scientific">Pichia inconspicua</name>
    <dbReference type="NCBI Taxonomy" id="52247"/>
    <lineage>
        <taxon>Eukaryota</taxon>
        <taxon>Fungi</taxon>
        <taxon>Dikarya</taxon>
        <taxon>Ascomycota</taxon>
        <taxon>Saccharomycotina</taxon>
        <taxon>Pichiomycetes</taxon>
        <taxon>Pichiales</taxon>
        <taxon>Pichiaceae</taxon>
        <taxon>Pichia</taxon>
    </lineage>
</organism>
<dbReference type="Pfam" id="PF00684">
    <property type="entry name" value="DnaJ_CXXCXGXG"/>
    <property type="match status" value="1"/>
</dbReference>
<keyword evidence="5" id="KW-0143">Chaperone</keyword>
<dbReference type="FunFam" id="2.10.230.10:FF:000001">
    <property type="entry name" value="DnaJ subfamily A member 2"/>
    <property type="match status" value="1"/>
</dbReference>
<dbReference type="InterPro" id="IPR001305">
    <property type="entry name" value="HSP_DnaJ_Cys-rich_dom"/>
</dbReference>
<feature type="zinc finger region" description="CR-type" evidence="6">
    <location>
        <begin position="145"/>
        <end position="232"/>
    </location>
</feature>
<evidence type="ECO:0000256" key="3">
    <source>
        <dbReference type="ARBA" id="ARBA00022771"/>
    </source>
</evidence>
<keyword evidence="1 6" id="KW-0479">Metal-binding</keyword>
<evidence type="ECO:0000256" key="4">
    <source>
        <dbReference type="ARBA" id="ARBA00022833"/>
    </source>
</evidence>
<sequence length="450" mass="50208">MKISLYEVLGVESSATEGEIKKAYRKLALRYHPDKVPENEREESELKFKEITEAYEILSDEDKRRDYDLGGRNGRGGYDGQDFDFEFDFGGPGGGFGGDFDAEDFANFFSGGGQGGFGRNSNTRGSPNLDIHFNVTVNLKDLYFGKLVKETYTRDVECVKCKGTGLRKNAVEIQCPGCHGSGSVEEYRRMAGMGGMMYVARVPCKKCEGKGMYSTSSDKCRKCKGTGTLKESCTCEFEIKKGAPPDGKVEVSQMGNYKPKFAVGKAVLSYKFVQNTDPTSIESKFHREGDDLYTKVSISLVDALCGFENKRLIQTLDNRWLHVKVPMKKVLKPGDSIIVKDEGMPVFNSMIGSKGDLYIGVEIEFPDDGWMMERGDRNRLIDVLGHIESSTNGEEANDNDDTIESTPTTFQIKNKNDVPKTFNTYVNNAKVETFGTDSSKQGWFKGWFGW</sequence>
<evidence type="ECO:0000256" key="6">
    <source>
        <dbReference type="PROSITE-ProRule" id="PRU00546"/>
    </source>
</evidence>
<comment type="caution">
    <text evidence="9">The sequence shown here is derived from an EMBL/GenBank/DDBJ whole genome shotgun (WGS) entry which is preliminary data.</text>
</comment>
<keyword evidence="2" id="KW-0677">Repeat</keyword>